<dbReference type="AlphaFoldDB" id="A0A645DPF4"/>
<comment type="caution">
    <text evidence="1">The sequence shown here is derived from an EMBL/GenBank/DDBJ whole genome shotgun (WGS) entry which is preliminary data.</text>
</comment>
<evidence type="ECO:0000313" key="1">
    <source>
        <dbReference type="EMBL" id="MPM91370.1"/>
    </source>
</evidence>
<dbReference type="EMBL" id="VSSQ01038436">
    <property type="protein sequence ID" value="MPM91370.1"/>
    <property type="molecule type" value="Genomic_DNA"/>
</dbReference>
<organism evidence="1">
    <name type="scientific">bioreactor metagenome</name>
    <dbReference type="NCBI Taxonomy" id="1076179"/>
    <lineage>
        <taxon>unclassified sequences</taxon>
        <taxon>metagenomes</taxon>
        <taxon>ecological metagenomes</taxon>
    </lineage>
</organism>
<protein>
    <submittedName>
        <fullName evidence="1">Uncharacterized protein</fullName>
    </submittedName>
</protein>
<gene>
    <name evidence="1" type="ORF">SDC9_138498</name>
</gene>
<name>A0A645DPF4_9ZZZZ</name>
<accession>A0A645DPF4</accession>
<proteinExistence type="predicted"/>
<reference evidence="1" key="1">
    <citation type="submission" date="2019-08" db="EMBL/GenBank/DDBJ databases">
        <authorList>
            <person name="Kucharzyk K."/>
            <person name="Murdoch R.W."/>
            <person name="Higgins S."/>
            <person name="Loffler F."/>
        </authorList>
    </citation>
    <scope>NUCLEOTIDE SEQUENCE</scope>
</reference>
<sequence length="132" mass="14326">MENPVGRVPHAARHTDGAVVPQIPANFAYDHGDPVGGEAHRLGDIKIIDGLNQTHAAHLKQIVRVFAPVGELLDDGEHQPEISLDESLSRLPVALLCPAQEFHGFLILKDLQLGCVYPANLDLSLHESHLVT</sequence>